<dbReference type="Pfam" id="PF08241">
    <property type="entry name" value="Methyltransf_11"/>
    <property type="match status" value="1"/>
</dbReference>
<keyword evidence="2" id="KW-0489">Methyltransferase</keyword>
<dbReference type="GO" id="GO:0010420">
    <property type="term" value="F:polyprenyldihydroxybenzoate methyltransferase activity"/>
    <property type="evidence" value="ECO:0007669"/>
    <property type="project" value="TreeGrafter"/>
</dbReference>
<dbReference type="SUPFAM" id="SSF53335">
    <property type="entry name" value="S-adenosyl-L-methionine-dependent methyltransferases"/>
    <property type="match status" value="1"/>
</dbReference>
<dbReference type="AlphaFoldDB" id="A0A1L3GNM8"/>
<keyword evidence="3" id="KW-1185">Reference proteome</keyword>
<dbReference type="Gene3D" id="3.40.50.150">
    <property type="entry name" value="Vaccinia Virus protein VP39"/>
    <property type="match status" value="1"/>
</dbReference>
<dbReference type="STRING" id="1842532.A7E78_06705"/>
<protein>
    <submittedName>
        <fullName evidence="2">Methyltransferase type 11</fullName>
    </submittedName>
</protein>
<dbReference type="PANTHER" id="PTHR43464">
    <property type="entry name" value="METHYLTRANSFERASE"/>
    <property type="match status" value="1"/>
</dbReference>
<dbReference type="KEGG" id="pef:A7E78_06705"/>
<accession>A0A1L3GNM8</accession>
<keyword evidence="2" id="KW-0808">Transferase</keyword>
<organism evidence="2 3">
    <name type="scientific">Syntrophotalea acetylenivorans</name>
    <dbReference type="NCBI Taxonomy" id="1842532"/>
    <lineage>
        <taxon>Bacteria</taxon>
        <taxon>Pseudomonadati</taxon>
        <taxon>Thermodesulfobacteriota</taxon>
        <taxon>Desulfuromonadia</taxon>
        <taxon>Desulfuromonadales</taxon>
        <taxon>Syntrophotaleaceae</taxon>
        <taxon>Syntrophotalea</taxon>
    </lineage>
</organism>
<evidence type="ECO:0000259" key="1">
    <source>
        <dbReference type="Pfam" id="PF08241"/>
    </source>
</evidence>
<dbReference type="InterPro" id="IPR029063">
    <property type="entry name" value="SAM-dependent_MTases_sf"/>
</dbReference>
<dbReference type="CDD" id="cd02440">
    <property type="entry name" value="AdoMet_MTases"/>
    <property type="match status" value="1"/>
</dbReference>
<feature type="domain" description="Methyltransferase type 11" evidence="1">
    <location>
        <begin position="44"/>
        <end position="139"/>
    </location>
</feature>
<name>A0A1L3GNM8_9BACT</name>
<sequence>MTVQANYIMEHADEALRLDMKTDREAVERQSRWAGLKPGMRVADIGCGSGKTTAMLNELCQPFGQAVGVDGSLERITHAQNNYKAPSLSYCCRNFYEPLDDLGLFDFVWVRFVLEYHREKAFEIVQNLSRILKPGGILCLIDLDYNCLSHAGIPVRLEKAIANITKKLELEANFDPYMGRKLYSFLYDLDYQDIAVDLSAHHLISGQLNEVDSYNWNQKVQVAAKNSNYCFSEYEGGFSEFVEEFQKFFADPRRFTYTPLLCARGVKPLK</sequence>
<evidence type="ECO:0000313" key="3">
    <source>
        <dbReference type="Proteomes" id="UP000182517"/>
    </source>
</evidence>
<dbReference type="OrthoDB" id="9770485at2"/>
<reference evidence="2 3" key="1">
    <citation type="journal article" date="2017" name="Genome Announc.">
        <title>Complete Genome Sequences of Two Acetylene-Fermenting Pelobacter acetylenicus Strains.</title>
        <authorList>
            <person name="Sutton J.M."/>
            <person name="Baesman S.M."/>
            <person name="Fierst J.L."/>
            <person name="Poret-Peterson A.T."/>
            <person name="Oremland R.S."/>
            <person name="Dunlap D.S."/>
            <person name="Akob D.M."/>
        </authorList>
    </citation>
    <scope>NUCLEOTIDE SEQUENCE [LARGE SCALE GENOMIC DNA]</scope>
    <source>
        <strain evidence="2 3">SFB93</strain>
    </source>
</reference>
<dbReference type="GO" id="GO:0032259">
    <property type="term" value="P:methylation"/>
    <property type="evidence" value="ECO:0007669"/>
    <property type="project" value="UniProtKB-KW"/>
</dbReference>
<dbReference type="Proteomes" id="UP000182517">
    <property type="component" value="Chromosome"/>
</dbReference>
<dbReference type="EMBL" id="CP015519">
    <property type="protein sequence ID" value="APG27556.1"/>
    <property type="molecule type" value="Genomic_DNA"/>
</dbReference>
<gene>
    <name evidence="2" type="ORF">A7E78_06705</name>
</gene>
<evidence type="ECO:0000313" key="2">
    <source>
        <dbReference type="EMBL" id="APG27556.1"/>
    </source>
</evidence>
<proteinExistence type="predicted"/>
<dbReference type="PANTHER" id="PTHR43464:SF23">
    <property type="entry name" value="JUVENILE HORMONE ACID O-METHYLTRANSFERASE"/>
    <property type="match status" value="1"/>
</dbReference>
<dbReference type="InterPro" id="IPR013216">
    <property type="entry name" value="Methyltransf_11"/>
</dbReference>